<organism evidence="2 3">
    <name type="scientific">Roseovarius pelagicus</name>
    <dbReference type="NCBI Taxonomy" id="2980108"/>
    <lineage>
        <taxon>Bacteria</taxon>
        <taxon>Pseudomonadati</taxon>
        <taxon>Pseudomonadota</taxon>
        <taxon>Alphaproteobacteria</taxon>
        <taxon>Rhodobacterales</taxon>
        <taxon>Roseobacteraceae</taxon>
        <taxon>Roseovarius</taxon>
    </lineage>
</organism>
<evidence type="ECO:0008006" key="4">
    <source>
        <dbReference type="Google" id="ProtNLM"/>
    </source>
</evidence>
<evidence type="ECO:0000313" key="3">
    <source>
        <dbReference type="Proteomes" id="UP001064087"/>
    </source>
</evidence>
<dbReference type="EMBL" id="CP106738">
    <property type="protein sequence ID" value="UXX83000.1"/>
    <property type="molecule type" value="Genomic_DNA"/>
</dbReference>
<reference evidence="2" key="1">
    <citation type="submission" date="2022-10" db="EMBL/GenBank/DDBJ databases">
        <title>Roseovarius pelagicus sp. nov., isolated from Arctic seawater.</title>
        <authorList>
            <person name="Hong Y.W."/>
            <person name="Hwang C.Y."/>
        </authorList>
    </citation>
    <scope>NUCLEOTIDE SEQUENCE</scope>
    <source>
        <strain evidence="2">HL-MP18</strain>
    </source>
</reference>
<name>A0ABY6DGS9_9RHOB</name>
<feature type="chain" id="PRO_5046407908" description="Carboxypeptidase regulatory-like domain-containing protein" evidence="1">
    <location>
        <begin position="16"/>
        <end position="223"/>
    </location>
</feature>
<dbReference type="Proteomes" id="UP001064087">
    <property type="component" value="Chromosome"/>
</dbReference>
<dbReference type="RefSeq" id="WP_263047736.1">
    <property type="nucleotide sequence ID" value="NZ_CP106738.1"/>
</dbReference>
<evidence type="ECO:0000313" key="2">
    <source>
        <dbReference type="EMBL" id="UXX83000.1"/>
    </source>
</evidence>
<accession>A0ABY6DGS9</accession>
<gene>
    <name evidence="2" type="ORF">N7U68_18285</name>
</gene>
<feature type="signal peptide" evidence="1">
    <location>
        <begin position="1"/>
        <end position="15"/>
    </location>
</feature>
<sequence>MLALLLCATPILVMAAEHGAAPTARSTGLMWNRTGLPAVFPLQVKTPVGQDYFLTLVDDETGKDALAAYIEGGDFFKVLVPPGVFRLRFAAGDVWQGEENLFGPDARTRIFELNTPLTFRVRGLGTKMGHVVNILELEAGQAVQAAVKDQNICQSLRVEYPSLTYRTLQQEMDRQTSRRGPIRTLAEQPKYLNEHLSGKVLDGQSNSFYIEGPQYELWSQFCD</sequence>
<proteinExistence type="predicted"/>
<evidence type="ECO:0000256" key="1">
    <source>
        <dbReference type="SAM" id="SignalP"/>
    </source>
</evidence>
<keyword evidence="1" id="KW-0732">Signal</keyword>
<keyword evidence="3" id="KW-1185">Reference proteome</keyword>
<protein>
    <recommendedName>
        <fullName evidence="4">Carboxypeptidase regulatory-like domain-containing protein</fullName>
    </recommendedName>
</protein>